<feature type="transmembrane region" description="Helical" evidence="6">
    <location>
        <begin position="7"/>
        <end position="26"/>
    </location>
</feature>
<feature type="transmembrane region" description="Helical" evidence="6">
    <location>
        <begin position="77"/>
        <end position="95"/>
    </location>
</feature>
<feature type="transmembrane region" description="Helical" evidence="6">
    <location>
        <begin position="235"/>
        <end position="255"/>
    </location>
</feature>
<feature type="transmembrane region" description="Helical" evidence="6">
    <location>
        <begin position="132"/>
        <end position="157"/>
    </location>
</feature>
<evidence type="ECO:0000256" key="4">
    <source>
        <dbReference type="ARBA" id="ARBA00022989"/>
    </source>
</evidence>
<feature type="transmembrane region" description="Helical" evidence="6">
    <location>
        <begin position="267"/>
        <end position="286"/>
    </location>
</feature>
<comment type="caution">
    <text evidence="8">The sequence shown here is derived from an EMBL/GenBank/DDBJ whole genome shotgun (WGS) entry which is preliminary data.</text>
</comment>
<dbReference type="InterPro" id="IPR036259">
    <property type="entry name" value="MFS_trans_sf"/>
</dbReference>
<dbReference type="GO" id="GO:0005886">
    <property type="term" value="C:plasma membrane"/>
    <property type="evidence" value="ECO:0007669"/>
    <property type="project" value="UniProtKB-SubCell"/>
</dbReference>
<evidence type="ECO:0000256" key="6">
    <source>
        <dbReference type="SAM" id="Phobius"/>
    </source>
</evidence>
<feature type="transmembrane region" description="Helical" evidence="6">
    <location>
        <begin position="205"/>
        <end position="229"/>
    </location>
</feature>
<evidence type="ECO:0000313" key="8">
    <source>
        <dbReference type="EMBL" id="KRK39608.1"/>
    </source>
</evidence>
<dbReference type="PANTHER" id="PTHR23531">
    <property type="entry name" value="QUINOLENE RESISTANCE PROTEIN NORA"/>
    <property type="match status" value="1"/>
</dbReference>
<dbReference type="SUPFAM" id="SSF103473">
    <property type="entry name" value="MFS general substrate transporter"/>
    <property type="match status" value="1"/>
</dbReference>
<dbReference type="OrthoDB" id="9814001at2"/>
<keyword evidence="3 6" id="KW-0812">Transmembrane</keyword>
<evidence type="ECO:0000313" key="9">
    <source>
        <dbReference type="Proteomes" id="UP000051461"/>
    </source>
</evidence>
<protein>
    <submittedName>
        <fullName evidence="8">Major facilitator superfamily protein</fullName>
    </submittedName>
</protein>
<dbReference type="Proteomes" id="UP000051461">
    <property type="component" value="Unassembled WGS sequence"/>
</dbReference>
<comment type="subcellular location">
    <subcellularLocation>
        <location evidence="1">Cell membrane</location>
        <topology evidence="1">Multi-pass membrane protein</topology>
    </subcellularLocation>
</comment>
<feature type="transmembrane region" description="Helical" evidence="6">
    <location>
        <begin position="46"/>
        <end position="65"/>
    </location>
</feature>
<keyword evidence="4 6" id="KW-1133">Transmembrane helix</keyword>
<dbReference type="CDD" id="cd17489">
    <property type="entry name" value="MFS_YfcJ_like"/>
    <property type="match status" value="1"/>
</dbReference>
<dbReference type="PANTHER" id="PTHR23531:SF1">
    <property type="entry name" value="QUINOLENE RESISTANCE PROTEIN NORA"/>
    <property type="match status" value="1"/>
</dbReference>
<dbReference type="InterPro" id="IPR011701">
    <property type="entry name" value="MFS"/>
</dbReference>
<dbReference type="RefSeq" id="WP_057904182.1">
    <property type="nucleotide sequence ID" value="NZ_AZDA01000041.1"/>
</dbReference>
<gene>
    <name evidence="8" type="ORF">FC07_GL002345</name>
</gene>
<feature type="domain" description="Major facilitator superfamily (MFS) profile" evidence="7">
    <location>
        <begin position="11"/>
        <end position="379"/>
    </location>
</feature>
<evidence type="ECO:0000256" key="1">
    <source>
        <dbReference type="ARBA" id="ARBA00004651"/>
    </source>
</evidence>
<dbReference type="Pfam" id="PF07690">
    <property type="entry name" value="MFS_1"/>
    <property type="match status" value="1"/>
</dbReference>
<dbReference type="PROSITE" id="PS50850">
    <property type="entry name" value="MFS"/>
    <property type="match status" value="1"/>
</dbReference>
<keyword evidence="2" id="KW-0813">Transport</keyword>
<feature type="transmembrane region" description="Helical" evidence="6">
    <location>
        <begin position="163"/>
        <end position="184"/>
    </location>
</feature>
<evidence type="ECO:0000259" key="7">
    <source>
        <dbReference type="PROSITE" id="PS50850"/>
    </source>
</evidence>
<feature type="transmembrane region" description="Helical" evidence="6">
    <location>
        <begin position="292"/>
        <end position="315"/>
    </location>
</feature>
<dbReference type="AlphaFoldDB" id="A0A0R1H015"/>
<dbReference type="InterPro" id="IPR052714">
    <property type="entry name" value="MFS_Exporter"/>
</dbReference>
<organism evidence="8 9">
    <name type="scientific">Loigolactobacillus bifermentans DSM 20003</name>
    <dbReference type="NCBI Taxonomy" id="1423726"/>
    <lineage>
        <taxon>Bacteria</taxon>
        <taxon>Bacillati</taxon>
        <taxon>Bacillota</taxon>
        <taxon>Bacilli</taxon>
        <taxon>Lactobacillales</taxon>
        <taxon>Lactobacillaceae</taxon>
        <taxon>Loigolactobacillus</taxon>
    </lineage>
</organism>
<dbReference type="Gene3D" id="1.20.1250.20">
    <property type="entry name" value="MFS general substrate transporter like domains"/>
    <property type="match status" value="1"/>
</dbReference>
<dbReference type="GO" id="GO:0022857">
    <property type="term" value="F:transmembrane transporter activity"/>
    <property type="evidence" value="ECO:0007669"/>
    <property type="project" value="InterPro"/>
</dbReference>
<evidence type="ECO:0000256" key="3">
    <source>
        <dbReference type="ARBA" id="ARBA00022692"/>
    </source>
</evidence>
<evidence type="ECO:0000256" key="5">
    <source>
        <dbReference type="ARBA" id="ARBA00023136"/>
    </source>
</evidence>
<dbReference type="InterPro" id="IPR020846">
    <property type="entry name" value="MFS_dom"/>
</dbReference>
<keyword evidence="5 6" id="KW-0472">Membrane</keyword>
<feature type="transmembrane region" description="Helical" evidence="6">
    <location>
        <begin position="354"/>
        <end position="375"/>
    </location>
</feature>
<sequence length="379" mass="41452">MSQKQSYWSRNFILILIGNALLFMVYNMQVPVLPLYGKKLGLTPSQIGIFVGAIMFAALLTRLRIPWFSAHFSKKVLLIGGIFLYLIAAISYPLLSGFGLLVLLRLFNGLGHGLTTTYFATSAAAELPRHKIGAGMGYFGIGTMVTASLAPLLALALVQHYSFQAFFLACVGILFAALVMILGTTKPQVIPAQPKQVQHVFQKQFLPQCGLVFILGVLMNGVMTFTPIYVQLHHLSGISGFFFVAALAGVVIRPIVGHTFDRQGPRLILWLSTVLLTIGMVLLAWVDRNWMLLLAGVFYGVADGAIYPTLQAWLFKRTTMADRDTATGMFLNAYDLGMGLGAVVLGWVVQLTSYQSMFFVLTVIAVLYIGLALALSKRA</sequence>
<feature type="transmembrane region" description="Helical" evidence="6">
    <location>
        <begin position="327"/>
        <end position="348"/>
    </location>
</feature>
<name>A0A0R1H015_9LACO</name>
<dbReference type="EMBL" id="AZDA01000041">
    <property type="protein sequence ID" value="KRK39608.1"/>
    <property type="molecule type" value="Genomic_DNA"/>
</dbReference>
<keyword evidence="9" id="KW-1185">Reference proteome</keyword>
<proteinExistence type="predicted"/>
<dbReference type="PATRIC" id="fig|1423726.3.peg.2435"/>
<accession>A0A0R1H015</accession>
<evidence type="ECO:0000256" key="2">
    <source>
        <dbReference type="ARBA" id="ARBA00022448"/>
    </source>
</evidence>
<reference evidence="8 9" key="1">
    <citation type="journal article" date="2015" name="Genome Announc.">
        <title>Expanding the biotechnology potential of lactobacilli through comparative genomics of 213 strains and associated genera.</title>
        <authorList>
            <person name="Sun Z."/>
            <person name="Harris H.M."/>
            <person name="McCann A."/>
            <person name="Guo C."/>
            <person name="Argimon S."/>
            <person name="Zhang W."/>
            <person name="Yang X."/>
            <person name="Jeffery I.B."/>
            <person name="Cooney J.C."/>
            <person name="Kagawa T.F."/>
            <person name="Liu W."/>
            <person name="Song Y."/>
            <person name="Salvetti E."/>
            <person name="Wrobel A."/>
            <person name="Rasinkangas P."/>
            <person name="Parkhill J."/>
            <person name="Rea M.C."/>
            <person name="O'Sullivan O."/>
            <person name="Ritari J."/>
            <person name="Douillard F.P."/>
            <person name="Paul Ross R."/>
            <person name="Yang R."/>
            <person name="Briner A.E."/>
            <person name="Felis G.E."/>
            <person name="de Vos W.M."/>
            <person name="Barrangou R."/>
            <person name="Klaenhammer T.R."/>
            <person name="Caufield P.W."/>
            <person name="Cui Y."/>
            <person name="Zhang H."/>
            <person name="O'Toole P.W."/>
        </authorList>
    </citation>
    <scope>NUCLEOTIDE SEQUENCE [LARGE SCALE GENOMIC DNA]</scope>
    <source>
        <strain evidence="8 9">DSM 20003</strain>
    </source>
</reference>